<comment type="caution">
    <text evidence="9">The sequence shown here is derived from an EMBL/GenBank/DDBJ whole genome shotgun (WGS) entry which is preliminary data.</text>
</comment>
<comment type="cofactor">
    <cofactor evidence="7">
        <name>a divalent metal cation</name>
        <dbReference type="ChEBI" id="CHEBI:60240"/>
    </cofactor>
    <text evidence="7">Binds 1 divalent metal cation per subunit.</text>
</comment>
<dbReference type="InterPro" id="IPR032466">
    <property type="entry name" value="Metal_Hydrolase"/>
</dbReference>
<feature type="binding site" evidence="6">
    <location>
        <begin position="305"/>
        <end position="307"/>
    </location>
    <ligand>
        <name>substrate</name>
    </ligand>
</feature>
<evidence type="ECO:0000256" key="7">
    <source>
        <dbReference type="PIRSR" id="PIRSR038994-3"/>
    </source>
</evidence>
<keyword evidence="2 7" id="KW-0479">Metal-binding</keyword>
<accession>A0A7W8E4V6</accession>
<feature type="binding site" evidence="7">
    <location>
        <position position="194"/>
    </location>
    <ligand>
        <name>Zn(2+)</name>
        <dbReference type="ChEBI" id="CHEBI:29105"/>
    </ligand>
</feature>
<dbReference type="GO" id="GO:0006046">
    <property type="term" value="P:N-acetylglucosamine catabolic process"/>
    <property type="evidence" value="ECO:0007669"/>
    <property type="project" value="TreeGrafter"/>
</dbReference>
<evidence type="ECO:0000256" key="2">
    <source>
        <dbReference type="ARBA" id="ARBA00022723"/>
    </source>
</evidence>
<reference evidence="9 10" key="1">
    <citation type="submission" date="2020-08" db="EMBL/GenBank/DDBJ databases">
        <title>Genomic Encyclopedia of Type Strains, Phase IV (KMG-V): Genome sequencing to study the core and pangenomes of soil and plant-associated prokaryotes.</title>
        <authorList>
            <person name="Whitman W."/>
        </authorList>
    </citation>
    <scope>NUCLEOTIDE SEQUENCE [LARGE SCALE GENOMIC DNA]</scope>
    <source>
        <strain evidence="9 10">M8UP14</strain>
    </source>
</reference>
<comment type="similarity">
    <text evidence="1 4">Belongs to the metallo-dependent hydrolases superfamily. NagA family.</text>
</comment>
<feature type="binding site" evidence="6">
    <location>
        <position position="250"/>
    </location>
    <ligand>
        <name>substrate</name>
    </ligand>
</feature>
<gene>
    <name evidence="9" type="ORF">HDF16_004189</name>
</gene>
<evidence type="ECO:0000256" key="6">
    <source>
        <dbReference type="PIRSR" id="PIRSR038994-2"/>
    </source>
</evidence>
<dbReference type="AlphaFoldDB" id="A0A7W8E4V6"/>
<dbReference type="InterPro" id="IPR003764">
    <property type="entry name" value="GlcNAc_6-P_deAcase"/>
</dbReference>
<keyword evidence="3 4" id="KW-0378">Hydrolase</keyword>
<dbReference type="EC" id="3.5.1.25" evidence="9"/>
<dbReference type="Pfam" id="PF01979">
    <property type="entry name" value="Amidohydro_1"/>
    <property type="match status" value="1"/>
</dbReference>
<dbReference type="PANTHER" id="PTHR11113">
    <property type="entry name" value="N-ACETYLGLUCOSAMINE-6-PHOSPHATE DEACETYLASE"/>
    <property type="match status" value="1"/>
</dbReference>
<dbReference type="SUPFAM" id="SSF51556">
    <property type="entry name" value="Metallo-dependent hydrolases"/>
    <property type="match status" value="1"/>
</dbReference>
<evidence type="ECO:0000256" key="5">
    <source>
        <dbReference type="PIRSR" id="PIRSR038994-1"/>
    </source>
</evidence>
<feature type="binding site" evidence="6">
    <location>
        <position position="226"/>
    </location>
    <ligand>
        <name>substrate</name>
    </ligand>
</feature>
<feature type="binding site" evidence="6">
    <location>
        <begin position="218"/>
        <end position="219"/>
    </location>
    <ligand>
        <name>substrate</name>
    </ligand>
</feature>
<organism evidence="9 10">
    <name type="scientific">Granulicella aggregans</name>
    <dbReference type="NCBI Taxonomy" id="474949"/>
    <lineage>
        <taxon>Bacteria</taxon>
        <taxon>Pseudomonadati</taxon>
        <taxon>Acidobacteriota</taxon>
        <taxon>Terriglobia</taxon>
        <taxon>Terriglobales</taxon>
        <taxon>Acidobacteriaceae</taxon>
        <taxon>Granulicella</taxon>
    </lineage>
</organism>
<feature type="binding site" evidence="7">
    <location>
        <position position="215"/>
    </location>
    <ligand>
        <name>Zn(2+)</name>
        <dbReference type="ChEBI" id="CHEBI:29105"/>
    </ligand>
</feature>
<feature type="domain" description="Amidohydrolase-related" evidence="8">
    <location>
        <begin position="46"/>
        <end position="374"/>
    </location>
</feature>
<dbReference type="NCBIfam" id="TIGR00221">
    <property type="entry name" value="nagA"/>
    <property type="match status" value="1"/>
</dbReference>
<evidence type="ECO:0000259" key="8">
    <source>
        <dbReference type="Pfam" id="PF01979"/>
    </source>
</evidence>
<protein>
    <submittedName>
        <fullName evidence="9">N-acetylglucosamine-6-phosphate deacetylase</fullName>
        <ecNumber evidence="9">3.5.1.25</ecNumber>
    </submittedName>
</protein>
<dbReference type="Gene3D" id="3.20.20.140">
    <property type="entry name" value="Metal-dependent hydrolases"/>
    <property type="match status" value="1"/>
</dbReference>
<evidence type="ECO:0000256" key="1">
    <source>
        <dbReference type="ARBA" id="ARBA00010716"/>
    </source>
</evidence>
<evidence type="ECO:0000256" key="4">
    <source>
        <dbReference type="PIRNR" id="PIRNR038994"/>
    </source>
</evidence>
<sequence>MAKTITARALHTPDGVIDYPQIRIGEDGIVLSVEAGEANTDETVLTSSFLDVHIHGAVSHDVMETSASGFCEMERFLATRGVGHYLPTTVTAPIDEILRSMERIAEHIESADERGGEGRATPIGIHLEGPFLSHTKRGVHNAPDLLKPDIGLFDRFQDAARGHIRLMTVAPEVPGALELIAHATSRGVRLSMGHTNATAAEAHAGIAAGASSATHTFNAMRAMDHREPGVVSVVLTDEETFAELICDGIHVAPEMVKLFARCKSADKVILVTDGMSAAGMPDGTFRLGNFDVQVKDGHATARGVLAGSVITLDRAVANFAKFTGRSVATVARAASHNPAKMLGLEERFAVGVGRPANFNRFAPDGLLVETMLCGKSVTAREVVGRV</sequence>
<evidence type="ECO:0000313" key="9">
    <source>
        <dbReference type="EMBL" id="MBB5059463.1"/>
    </source>
</evidence>
<dbReference type="Proteomes" id="UP000540989">
    <property type="component" value="Unassembled WGS sequence"/>
</dbReference>
<name>A0A7W8E4V6_9BACT</name>
<dbReference type="PANTHER" id="PTHR11113:SF14">
    <property type="entry name" value="N-ACETYLGLUCOSAMINE-6-PHOSPHATE DEACETYLASE"/>
    <property type="match status" value="1"/>
</dbReference>
<keyword evidence="4" id="KW-0119">Carbohydrate metabolism</keyword>
<dbReference type="GO" id="GO:0008448">
    <property type="term" value="F:N-acetylglucosamine-6-phosphate deacetylase activity"/>
    <property type="evidence" value="ECO:0007669"/>
    <property type="project" value="UniProtKB-EC"/>
</dbReference>
<feature type="active site" description="Proton donor/acceptor" evidence="5">
    <location>
        <position position="273"/>
    </location>
</feature>
<feature type="binding site" evidence="7">
    <location>
        <position position="128"/>
    </location>
    <ligand>
        <name>Zn(2+)</name>
        <dbReference type="ChEBI" id="CHEBI:29105"/>
    </ligand>
</feature>
<dbReference type="PIRSF" id="PIRSF038994">
    <property type="entry name" value="NagA"/>
    <property type="match status" value="1"/>
</dbReference>
<dbReference type="EMBL" id="JACHIP010000006">
    <property type="protein sequence ID" value="MBB5059463.1"/>
    <property type="molecule type" value="Genomic_DNA"/>
</dbReference>
<evidence type="ECO:0000256" key="3">
    <source>
        <dbReference type="ARBA" id="ARBA00022801"/>
    </source>
</evidence>
<evidence type="ECO:0000313" key="10">
    <source>
        <dbReference type="Proteomes" id="UP000540989"/>
    </source>
</evidence>
<dbReference type="InterPro" id="IPR006680">
    <property type="entry name" value="Amidohydro-rel"/>
</dbReference>
<dbReference type="GO" id="GO:0046872">
    <property type="term" value="F:metal ion binding"/>
    <property type="evidence" value="ECO:0007669"/>
    <property type="project" value="UniProtKB-KW"/>
</dbReference>
<feature type="binding site" evidence="6">
    <location>
        <position position="139"/>
    </location>
    <ligand>
        <name>substrate</name>
    </ligand>
</feature>
<proteinExistence type="inferred from homology"/>
<keyword evidence="10" id="KW-1185">Reference proteome</keyword>
<dbReference type="RefSeq" id="WP_184221026.1">
    <property type="nucleotide sequence ID" value="NZ_JACHIP010000006.1"/>
</dbReference>